<feature type="transmembrane region" description="Helical" evidence="2">
    <location>
        <begin position="273"/>
        <end position="295"/>
    </location>
</feature>
<dbReference type="AlphaFoldDB" id="A0A2N1PTJ2"/>
<dbReference type="GO" id="GO:0004722">
    <property type="term" value="F:protein serine/threonine phosphatase activity"/>
    <property type="evidence" value="ECO:0007669"/>
    <property type="project" value="InterPro"/>
</dbReference>
<dbReference type="InterPro" id="IPR044016">
    <property type="entry name" value="Big_13"/>
</dbReference>
<evidence type="ECO:0000313" key="4">
    <source>
        <dbReference type="EMBL" id="PKK91592.1"/>
    </source>
</evidence>
<organism evidence="4 5">
    <name type="scientific">Candidatus Wallbacteria bacterium HGW-Wallbacteria-1</name>
    <dbReference type="NCBI Taxonomy" id="2013854"/>
    <lineage>
        <taxon>Bacteria</taxon>
        <taxon>Candidatus Walliibacteriota</taxon>
    </lineage>
</organism>
<dbReference type="NCBIfam" id="NF033484">
    <property type="entry name" value="Stp1_PP2C_phos"/>
    <property type="match status" value="1"/>
</dbReference>
<keyword evidence="2" id="KW-0472">Membrane</keyword>
<reference evidence="4 5" key="1">
    <citation type="journal article" date="2017" name="ISME J.">
        <title>Potential for microbial H2 and metal transformations associated with novel bacteria and archaea in deep terrestrial subsurface sediments.</title>
        <authorList>
            <person name="Hernsdorf A.W."/>
            <person name="Amano Y."/>
            <person name="Miyakawa K."/>
            <person name="Ise K."/>
            <person name="Suzuki Y."/>
            <person name="Anantharaman K."/>
            <person name="Probst A."/>
            <person name="Burstein D."/>
            <person name="Thomas B.C."/>
            <person name="Banfield J.F."/>
        </authorList>
    </citation>
    <scope>NUCLEOTIDE SEQUENCE [LARGE SCALE GENOMIC DNA]</scope>
    <source>
        <strain evidence="4">HGW-Wallbacteria-1</strain>
    </source>
</reference>
<dbReference type="EMBL" id="PGXC01000002">
    <property type="protein sequence ID" value="PKK91592.1"/>
    <property type="molecule type" value="Genomic_DNA"/>
</dbReference>
<evidence type="ECO:0000259" key="3">
    <source>
        <dbReference type="PROSITE" id="PS51746"/>
    </source>
</evidence>
<dbReference type="SMART" id="SM00331">
    <property type="entry name" value="PP2C_SIG"/>
    <property type="match status" value="1"/>
</dbReference>
<dbReference type="InterPro" id="IPR015655">
    <property type="entry name" value="PP2C"/>
</dbReference>
<sequence length="1178" mass="126276">MKISASAITDVGRKREHNEDNYYSCPEHFLFAVADGMGGAAAGEVASALVAETIGITLPAALMSAEKPDELTDENLERLLAASIEKANFRIQEDIRRSPEKAGMGSTCVLMALREGKVHMAHVGDSRIYRLRNNVLTQLTEDHSWVNESLRNGLITAEEAVNHRFKNVITRAVGTKETVQVETQTKFSLPGDVYMMCSDGLMAGKVADSTIEEVLRKNFNDVNASARELINLANQGGGPDNITIIVIRVDETVTDPAFSPETPQVTRGSGKKAVLLALTGLLLLTAVGLVLFKILTFSPPPTPSMDEFADLTSEKNLMVSGKSIPSSSVEILVNGASATSIQTSSDGSWKAQIPLTADGQFSISARTVDASGNTSPESPVRIISRDTIPPAIESMKIHSPANNIVTGTDSLELSGSTEPNTTVQVMLDDISLKPLTVDEKGFFKGLVEIRGLGDGEHNIRIRPMDKAGNIPADFMVIPFEYDTEAPPLPDFITPSGDTVNTTSLTVRVKAREAGKVEIQLDSNPFKDAELEREDVFKMELFGLQEGREHTLRARSHDKAGNKSPGERVVTFTVYTTRPPAPKVDSPTQGGITRSPLKIMGTASPGSRITLLVDGKQAAMIPTTGEKITWEAEIQGIADGNHVLKAQSEYHGAISLFSDPITFTLDSIAPPIPVPNGGRSLLVSESPFKLSGTCEANARVFITNAAPGSKTFETQCSSSSEFQFGPVSLEEGKNKFYLRSEDMAGNSSAESIIMIVTLDTVPPAPPVLEKMKDFYLKTPVLLSGHADTDSTIIFLVKLDTGKDVRFETTVSHNGQLDPVSQNFPMGKHTLIYWAADEAGNESTRKTLPLKIIERLPATPYFPDMGKTVFLDSSGKARISGRSGPGDLISLSCGNTGSTSCQADDGGRFQLDMTLPIGQIKIEAFASLIDDPAIRSEKSTLELTVRMAESGRTSGNSADPAENSMLNGSSSWHVPRPSGEVDINSASAAEIATALDIPPAVAASIVAIRTKNGSFTGTSQTLDVPEMTNFYQSVRSYMKVSSTQKSTPSAENGQSLQNRIVRAPVINPGDSISSTIKATAGKTISSLYRFRPAGRGIYKFIFNGKGLKFEILTTNPITPEHITTVGKTGSSQMGTWDTSASSTLMPEAILIKITASTDNSGEVPFEIKTTYTSIGTGDGF</sequence>
<dbReference type="Pfam" id="PF19077">
    <property type="entry name" value="Big_13"/>
    <property type="match status" value="1"/>
</dbReference>
<dbReference type="PANTHER" id="PTHR13832:SF827">
    <property type="entry name" value="PROTEIN PHOSPHATASE 1L"/>
    <property type="match status" value="1"/>
</dbReference>
<protein>
    <recommendedName>
        <fullName evidence="3">PPM-type phosphatase domain-containing protein</fullName>
    </recommendedName>
</protein>
<proteinExistence type="predicted"/>
<dbReference type="InterPro" id="IPR001932">
    <property type="entry name" value="PPM-type_phosphatase-like_dom"/>
</dbReference>
<dbReference type="Pfam" id="PF13672">
    <property type="entry name" value="PP2C_2"/>
    <property type="match status" value="1"/>
</dbReference>
<feature type="domain" description="PPM-type phosphatase" evidence="3">
    <location>
        <begin position="4"/>
        <end position="249"/>
    </location>
</feature>
<dbReference type="InterPro" id="IPR036457">
    <property type="entry name" value="PPM-type-like_dom_sf"/>
</dbReference>
<keyword evidence="2" id="KW-0812">Transmembrane</keyword>
<comment type="caution">
    <text evidence="4">The sequence shown here is derived from an EMBL/GenBank/DDBJ whole genome shotgun (WGS) entry which is preliminary data.</text>
</comment>
<dbReference type="SUPFAM" id="SSF81606">
    <property type="entry name" value="PP2C-like"/>
    <property type="match status" value="1"/>
</dbReference>
<gene>
    <name evidence="4" type="ORF">CVV64_02660</name>
</gene>
<dbReference type="PROSITE" id="PS51746">
    <property type="entry name" value="PPM_2"/>
    <property type="match status" value="1"/>
</dbReference>
<feature type="region of interest" description="Disordered" evidence="1">
    <location>
        <begin position="948"/>
        <end position="972"/>
    </location>
</feature>
<dbReference type="SMART" id="SM00332">
    <property type="entry name" value="PP2Cc"/>
    <property type="match status" value="1"/>
</dbReference>
<dbReference type="Gene3D" id="2.60.40.1800">
    <property type="match status" value="1"/>
</dbReference>
<dbReference type="InterPro" id="IPR010994">
    <property type="entry name" value="RuvA_2-like"/>
</dbReference>
<evidence type="ECO:0000256" key="2">
    <source>
        <dbReference type="SAM" id="Phobius"/>
    </source>
</evidence>
<accession>A0A2N1PTJ2</accession>
<dbReference type="PANTHER" id="PTHR13832">
    <property type="entry name" value="PROTEIN PHOSPHATASE 2C"/>
    <property type="match status" value="1"/>
</dbReference>
<evidence type="ECO:0000313" key="5">
    <source>
        <dbReference type="Proteomes" id="UP000233256"/>
    </source>
</evidence>
<dbReference type="Gene3D" id="3.60.40.10">
    <property type="entry name" value="PPM-type phosphatase domain"/>
    <property type="match status" value="1"/>
</dbReference>
<keyword evidence="2" id="KW-1133">Transmembrane helix</keyword>
<dbReference type="CDD" id="cd00143">
    <property type="entry name" value="PP2Cc"/>
    <property type="match status" value="1"/>
</dbReference>
<dbReference type="Pfam" id="PF12836">
    <property type="entry name" value="HHH_3"/>
    <property type="match status" value="1"/>
</dbReference>
<evidence type="ECO:0000256" key="1">
    <source>
        <dbReference type="SAM" id="MobiDB-lite"/>
    </source>
</evidence>
<name>A0A2N1PTJ2_9BACT</name>
<dbReference type="SUPFAM" id="SSF47781">
    <property type="entry name" value="RuvA domain 2-like"/>
    <property type="match status" value="1"/>
</dbReference>
<dbReference type="NCBIfam" id="NF033510">
    <property type="entry name" value="Ca_tandemer"/>
    <property type="match status" value="2"/>
</dbReference>
<dbReference type="InterPro" id="IPR013783">
    <property type="entry name" value="Ig-like_fold"/>
</dbReference>
<dbReference type="Gene3D" id="2.60.40.10">
    <property type="entry name" value="Immunoglobulins"/>
    <property type="match status" value="2"/>
</dbReference>
<dbReference type="Proteomes" id="UP000233256">
    <property type="component" value="Unassembled WGS sequence"/>
</dbReference>